<dbReference type="AlphaFoldDB" id="A0A510XTB4"/>
<evidence type="ECO:0000313" key="2">
    <source>
        <dbReference type="EMBL" id="GEK54233.1"/>
    </source>
</evidence>
<name>A0A510XTB4_9GAMM</name>
<keyword evidence="1" id="KW-1133">Transmembrane helix</keyword>
<reference evidence="2 3" key="1">
    <citation type="submission" date="2019-07" db="EMBL/GenBank/DDBJ databases">
        <title>Whole genome shotgun sequence of Pseudoalteromonas espejiana NBRC 102222.</title>
        <authorList>
            <person name="Hosoyama A."/>
            <person name="Uohara A."/>
            <person name="Ohji S."/>
            <person name="Ichikawa N."/>
        </authorList>
    </citation>
    <scope>NUCLEOTIDE SEQUENCE [LARGE SCALE GENOMIC DNA]</scope>
    <source>
        <strain evidence="2 3">NBRC 102222</strain>
    </source>
</reference>
<comment type="caution">
    <text evidence="2">The sequence shown here is derived from an EMBL/GenBank/DDBJ whole genome shotgun (WGS) entry which is preliminary data.</text>
</comment>
<protein>
    <submittedName>
        <fullName evidence="2">Uncharacterized protein</fullName>
    </submittedName>
</protein>
<evidence type="ECO:0000256" key="1">
    <source>
        <dbReference type="SAM" id="Phobius"/>
    </source>
</evidence>
<keyword evidence="1" id="KW-0472">Membrane</keyword>
<keyword evidence="1" id="KW-0812">Transmembrane</keyword>
<dbReference type="EMBL" id="BJUM01000008">
    <property type="protein sequence ID" value="GEK54233.1"/>
    <property type="molecule type" value="Genomic_DNA"/>
</dbReference>
<sequence>MNLDAETIKQIIALGSLFVAVIGLWHKLVILPIKEELKLNATSIRTLEIDSAKLDTTLTALTNAIDRLTDRLDRE</sequence>
<evidence type="ECO:0000313" key="3">
    <source>
        <dbReference type="Proteomes" id="UP000321419"/>
    </source>
</evidence>
<keyword evidence="3" id="KW-1185">Reference proteome</keyword>
<dbReference type="Proteomes" id="UP000321419">
    <property type="component" value="Unassembled WGS sequence"/>
</dbReference>
<gene>
    <name evidence="2" type="ORF">PES01_10780</name>
</gene>
<accession>A0A510XTB4</accession>
<proteinExistence type="predicted"/>
<feature type="transmembrane region" description="Helical" evidence="1">
    <location>
        <begin position="12"/>
        <end position="30"/>
    </location>
</feature>
<organism evidence="2 3">
    <name type="scientific">Pseudoalteromonas espejiana</name>
    <dbReference type="NCBI Taxonomy" id="28107"/>
    <lineage>
        <taxon>Bacteria</taxon>
        <taxon>Pseudomonadati</taxon>
        <taxon>Pseudomonadota</taxon>
        <taxon>Gammaproteobacteria</taxon>
        <taxon>Alteromonadales</taxon>
        <taxon>Pseudoalteromonadaceae</taxon>
        <taxon>Pseudoalteromonas</taxon>
    </lineage>
</organism>